<protein>
    <submittedName>
        <fullName evidence="1">P-loop containing nucleoside triphosphate hydrolase protein</fullName>
    </submittedName>
</protein>
<dbReference type="EMBL" id="JAGFNK010001572">
    <property type="protein sequence ID" value="KAI9430434.1"/>
    <property type="molecule type" value="Genomic_DNA"/>
</dbReference>
<evidence type="ECO:0000313" key="1">
    <source>
        <dbReference type="EMBL" id="KAI9430434.1"/>
    </source>
</evidence>
<comment type="caution">
    <text evidence="1">The sequence shown here is derived from an EMBL/GenBank/DDBJ whole genome shotgun (WGS) entry which is preliminary data.</text>
</comment>
<sequence>MYSESSQSTSPCLPEEGKIDPIIRCDNEICCVVCILCTRTENNLVLIGKPGVSKTSIASGLAQCLVNCDIPASLIACIFSLNMGMLMAGTKYKGKYKECIKCVLNEVEKAAADSGPSVILFIDELYLIMVSCGSEVSGMDAANLFKLLLAHRKLHRIVAMTLAEYRKYIKTDATLECQFAQVLINKPTVPKTISILRSICKKYEVHHGMQILNSTLIMAATLACCYLTAQWLPDSTINLVDEACASVHVTCKTAPEVINKLQCQKLELEV</sequence>
<keyword evidence="1" id="KW-0378">Hydrolase</keyword>
<keyword evidence="2" id="KW-1185">Reference proteome</keyword>
<dbReference type="Proteomes" id="UP001207468">
    <property type="component" value="Unassembled WGS sequence"/>
</dbReference>
<proteinExistence type="predicted"/>
<evidence type="ECO:0000313" key="2">
    <source>
        <dbReference type="Proteomes" id="UP001207468"/>
    </source>
</evidence>
<organism evidence="1 2">
    <name type="scientific">Russula earlei</name>
    <dbReference type="NCBI Taxonomy" id="71964"/>
    <lineage>
        <taxon>Eukaryota</taxon>
        <taxon>Fungi</taxon>
        <taxon>Dikarya</taxon>
        <taxon>Basidiomycota</taxon>
        <taxon>Agaricomycotina</taxon>
        <taxon>Agaricomycetes</taxon>
        <taxon>Russulales</taxon>
        <taxon>Russulaceae</taxon>
        <taxon>Russula</taxon>
    </lineage>
</organism>
<reference evidence="1" key="1">
    <citation type="submission" date="2021-03" db="EMBL/GenBank/DDBJ databases">
        <title>Evolutionary priming and transition to the ectomycorrhizal habit in an iconic lineage of mushroom-forming fungi: is preadaptation a requirement?</title>
        <authorList>
            <consortium name="DOE Joint Genome Institute"/>
            <person name="Looney B.P."/>
            <person name="Miyauchi S."/>
            <person name="Morin E."/>
            <person name="Drula E."/>
            <person name="Courty P.E."/>
            <person name="Chicoki N."/>
            <person name="Fauchery L."/>
            <person name="Kohler A."/>
            <person name="Kuo A."/>
            <person name="LaButti K."/>
            <person name="Pangilinan J."/>
            <person name="Lipzen A."/>
            <person name="Riley R."/>
            <person name="Andreopoulos W."/>
            <person name="He G."/>
            <person name="Johnson J."/>
            <person name="Barry K.W."/>
            <person name="Grigoriev I.V."/>
            <person name="Nagy L."/>
            <person name="Hibbett D."/>
            <person name="Henrissat B."/>
            <person name="Matheny P.B."/>
            <person name="Labbe J."/>
            <person name="Martin A.F."/>
        </authorList>
    </citation>
    <scope>NUCLEOTIDE SEQUENCE</scope>
    <source>
        <strain evidence="1">BPL698</strain>
    </source>
</reference>
<name>A0ACC0TRF2_9AGAM</name>
<accession>A0ACC0TRF2</accession>
<gene>
    <name evidence="1" type="ORF">F5148DRAFT_1155185</name>
</gene>